<gene>
    <name evidence="2" type="ORF">BDV40DRAFT_272191</name>
</gene>
<accession>A0A5N6UMM2</accession>
<dbReference type="EMBL" id="ML738668">
    <property type="protein sequence ID" value="KAE8159796.1"/>
    <property type="molecule type" value="Genomic_DNA"/>
</dbReference>
<dbReference type="AlphaFoldDB" id="A0A5N6UMM2"/>
<evidence type="ECO:0000313" key="2">
    <source>
        <dbReference type="EMBL" id="KAE8159796.1"/>
    </source>
</evidence>
<name>A0A5N6UMM2_ASPTM</name>
<protein>
    <submittedName>
        <fullName evidence="2">Uncharacterized protein</fullName>
    </submittedName>
</protein>
<proteinExistence type="predicted"/>
<reference evidence="2 3" key="1">
    <citation type="submission" date="2019-04" db="EMBL/GenBank/DDBJ databases">
        <title>Friends and foes A comparative genomics study of 23 Aspergillus species from section Flavi.</title>
        <authorList>
            <consortium name="DOE Joint Genome Institute"/>
            <person name="Kjaerbolling I."/>
            <person name="Vesth T."/>
            <person name="Frisvad J.C."/>
            <person name="Nybo J.L."/>
            <person name="Theobald S."/>
            <person name="Kildgaard S."/>
            <person name="Isbrandt T."/>
            <person name="Kuo A."/>
            <person name="Sato A."/>
            <person name="Lyhne E.K."/>
            <person name="Kogle M.E."/>
            <person name="Wiebenga A."/>
            <person name="Kun R.S."/>
            <person name="Lubbers R.J."/>
            <person name="Makela M.R."/>
            <person name="Barry K."/>
            <person name="Chovatia M."/>
            <person name="Clum A."/>
            <person name="Daum C."/>
            <person name="Haridas S."/>
            <person name="He G."/>
            <person name="LaButti K."/>
            <person name="Lipzen A."/>
            <person name="Mondo S."/>
            <person name="Riley R."/>
            <person name="Salamov A."/>
            <person name="Simmons B.A."/>
            <person name="Magnuson J.K."/>
            <person name="Henrissat B."/>
            <person name="Mortensen U.H."/>
            <person name="Larsen T.O."/>
            <person name="Devries R.P."/>
            <person name="Grigoriev I.V."/>
            <person name="Machida M."/>
            <person name="Baker S.E."/>
            <person name="Andersen M.R."/>
        </authorList>
    </citation>
    <scope>NUCLEOTIDE SEQUENCE [LARGE SCALE GENOMIC DNA]</scope>
    <source>
        <strain evidence="2 3">CBS 117626</strain>
    </source>
</reference>
<evidence type="ECO:0000313" key="3">
    <source>
        <dbReference type="Proteomes" id="UP000326950"/>
    </source>
</evidence>
<sequence>MAVSSYQQPPESSADTVATKSKPTRASQRQTLRRQYSTDASHFLTSFYNNFSHREISAKAMRNNPDERLGGLDSRV</sequence>
<evidence type="ECO:0000256" key="1">
    <source>
        <dbReference type="SAM" id="MobiDB-lite"/>
    </source>
</evidence>
<organism evidence="2 3">
    <name type="scientific">Aspergillus tamarii</name>
    <dbReference type="NCBI Taxonomy" id="41984"/>
    <lineage>
        <taxon>Eukaryota</taxon>
        <taxon>Fungi</taxon>
        <taxon>Dikarya</taxon>
        <taxon>Ascomycota</taxon>
        <taxon>Pezizomycotina</taxon>
        <taxon>Eurotiomycetes</taxon>
        <taxon>Eurotiomycetidae</taxon>
        <taxon>Eurotiales</taxon>
        <taxon>Aspergillaceae</taxon>
        <taxon>Aspergillus</taxon>
        <taxon>Aspergillus subgen. Circumdati</taxon>
    </lineage>
</organism>
<keyword evidence="3" id="KW-1185">Reference proteome</keyword>
<dbReference type="Proteomes" id="UP000326950">
    <property type="component" value="Unassembled WGS sequence"/>
</dbReference>
<feature type="region of interest" description="Disordered" evidence="1">
    <location>
        <begin position="1"/>
        <end position="36"/>
    </location>
</feature>